<feature type="non-terminal residue" evidence="2">
    <location>
        <position position="144"/>
    </location>
</feature>
<keyword evidence="1" id="KW-0472">Membrane</keyword>
<comment type="caution">
    <text evidence="2">The sequence shown here is derived from an EMBL/GenBank/DDBJ whole genome shotgun (WGS) entry which is preliminary data.</text>
</comment>
<sequence length="144" mass="16573">MSNLIRREYRIKEDVVRAQFSPDIQGHISRGLFETRINGFNEAITRSAVPKAVYVFLYFLTTILLLAIGVPETLKSANSSSYPETSWFIFISVALFVYAIVSLLHWIISKMNSVEEETARVNALDNPNRIFWKLDFTDKYVMEG</sequence>
<evidence type="ECO:0000313" key="2">
    <source>
        <dbReference type="EMBL" id="CAG8717244.1"/>
    </source>
</evidence>
<keyword evidence="3" id="KW-1185">Reference proteome</keyword>
<name>A0A9N9I2K7_9GLOM</name>
<evidence type="ECO:0000256" key="1">
    <source>
        <dbReference type="SAM" id="Phobius"/>
    </source>
</evidence>
<feature type="transmembrane region" description="Helical" evidence="1">
    <location>
        <begin position="52"/>
        <end position="74"/>
    </location>
</feature>
<proteinExistence type="predicted"/>
<organism evidence="2 3">
    <name type="scientific">Acaulospora morrowiae</name>
    <dbReference type="NCBI Taxonomy" id="94023"/>
    <lineage>
        <taxon>Eukaryota</taxon>
        <taxon>Fungi</taxon>
        <taxon>Fungi incertae sedis</taxon>
        <taxon>Mucoromycota</taxon>
        <taxon>Glomeromycotina</taxon>
        <taxon>Glomeromycetes</taxon>
        <taxon>Diversisporales</taxon>
        <taxon>Acaulosporaceae</taxon>
        <taxon>Acaulospora</taxon>
    </lineage>
</organism>
<evidence type="ECO:0000313" key="3">
    <source>
        <dbReference type="Proteomes" id="UP000789342"/>
    </source>
</evidence>
<keyword evidence="1" id="KW-1133">Transmembrane helix</keyword>
<reference evidence="2" key="1">
    <citation type="submission" date="2021-06" db="EMBL/GenBank/DDBJ databases">
        <authorList>
            <person name="Kallberg Y."/>
            <person name="Tangrot J."/>
            <person name="Rosling A."/>
        </authorList>
    </citation>
    <scope>NUCLEOTIDE SEQUENCE</scope>
    <source>
        <strain evidence="2">CL551</strain>
    </source>
</reference>
<protein>
    <submittedName>
        <fullName evidence="2">2128_t:CDS:1</fullName>
    </submittedName>
</protein>
<dbReference type="OrthoDB" id="2443073at2759"/>
<gene>
    <name evidence="2" type="ORF">AMORRO_LOCUS13093</name>
</gene>
<dbReference type="EMBL" id="CAJVPV010021218">
    <property type="protein sequence ID" value="CAG8717244.1"/>
    <property type="molecule type" value="Genomic_DNA"/>
</dbReference>
<dbReference type="Proteomes" id="UP000789342">
    <property type="component" value="Unassembled WGS sequence"/>
</dbReference>
<dbReference type="AlphaFoldDB" id="A0A9N9I2K7"/>
<keyword evidence="1" id="KW-0812">Transmembrane</keyword>
<feature type="transmembrane region" description="Helical" evidence="1">
    <location>
        <begin position="86"/>
        <end position="108"/>
    </location>
</feature>
<accession>A0A9N9I2K7</accession>